<dbReference type="HOGENOM" id="CLU_2180313_0_0_9"/>
<dbReference type="InterPro" id="IPR014284">
    <property type="entry name" value="RNA_pol_sigma-70_dom"/>
</dbReference>
<gene>
    <name evidence="6" type="ORF">HMPREF9333_00613</name>
</gene>
<dbReference type="InterPro" id="IPR036388">
    <property type="entry name" value="WH-like_DNA-bd_sf"/>
</dbReference>
<keyword evidence="1" id="KW-0805">Transcription regulation</keyword>
<dbReference type="Proteomes" id="UP000003011">
    <property type="component" value="Unassembled WGS sequence"/>
</dbReference>
<dbReference type="GO" id="GO:0006352">
    <property type="term" value="P:DNA-templated transcription initiation"/>
    <property type="evidence" value="ECO:0007669"/>
    <property type="project" value="InterPro"/>
</dbReference>
<comment type="caution">
    <text evidence="6">The sequence shown here is derived from an EMBL/GenBank/DDBJ whole genome shotgun (WGS) entry which is preliminary data.</text>
</comment>
<evidence type="ECO:0000313" key="7">
    <source>
        <dbReference type="Proteomes" id="UP000003011"/>
    </source>
</evidence>
<dbReference type="AlphaFoldDB" id="G5GGC3"/>
<evidence type="ECO:0000256" key="3">
    <source>
        <dbReference type="ARBA" id="ARBA00023125"/>
    </source>
</evidence>
<keyword evidence="2" id="KW-0731">Sigma factor</keyword>
<dbReference type="Gene3D" id="1.10.10.10">
    <property type="entry name" value="Winged helix-like DNA-binding domain superfamily/Winged helix DNA-binding domain"/>
    <property type="match status" value="1"/>
</dbReference>
<evidence type="ECO:0000313" key="6">
    <source>
        <dbReference type="EMBL" id="EHI56333.1"/>
    </source>
</evidence>
<dbReference type="PANTHER" id="PTHR43133:SF8">
    <property type="entry name" value="RNA POLYMERASE SIGMA FACTOR HI_1459-RELATED"/>
    <property type="match status" value="1"/>
</dbReference>
<accession>G5GGC3</accession>
<dbReference type="eggNOG" id="COG1595">
    <property type="taxonomic scope" value="Bacteria"/>
</dbReference>
<dbReference type="NCBIfam" id="TIGR02937">
    <property type="entry name" value="sigma70-ECF"/>
    <property type="match status" value="1"/>
</dbReference>
<reference evidence="6 7" key="1">
    <citation type="submission" date="2011-08" db="EMBL/GenBank/DDBJ databases">
        <title>The Genome Sequence of Johnsonella ignava ATCC 51276.</title>
        <authorList>
            <consortium name="The Broad Institute Genome Sequencing Platform"/>
            <person name="Earl A."/>
            <person name="Ward D."/>
            <person name="Feldgarden M."/>
            <person name="Gevers D."/>
            <person name="Izard J."/>
            <person name="Blanton J.M."/>
            <person name="Baranova O.V."/>
            <person name="Dewhirst F.E."/>
            <person name="Young S.K."/>
            <person name="Zeng Q."/>
            <person name="Gargeya S."/>
            <person name="Fitzgerald M."/>
            <person name="Haas B."/>
            <person name="Abouelleil A."/>
            <person name="Alvarado L."/>
            <person name="Arachchi H.M."/>
            <person name="Berlin A."/>
            <person name="Brown A."/>
            <person name="Chapman S.B."/>
            <person name="Chen Z."/>
            <person name="Dunbar C."/>
            <person name="Freedman E."/>
            <person name="Gearin G."/>
            <person name="Gellesch M."/>
            <person name="Goldberg J."/>
            <person name="Griggs A."/>
            <person name="Gujja S."/>
            <person name="Heiman D."/>
            <person name="Howarth C."/>
            <person name="Larson L."/>
            <person name="Lui A."/>
            <person name="MacDonald P.J.P."/>
            <person name="Montmayeur A."/>
            <person name="Murphy C."/>
            <person name="Neiman D."/>
            <person name="Pearson M."/>
            <person name="Priest M."/>
            <person name="Roberts A."/>
            <person name="Saif S."/>
            <person name="Shea T."/>
            <person name="Shenoy N."/>
            <person name="Sisk P."/>
            <person name="Stolte C."/>
            <person name="Sykes S."/>
            <person name="Wortman J."/>
            <person name="Nusbaum C."/>
            <person name="Birren B."/>
        </authorList>
    </citation>
    <scope>NUCLEOTIDE SEQUENCE [LARGE SCALE GENOMIC DNA]</scope>
    <source>
        <strain evidence="6 7">ATCC 51276</strain>
    </source>
</reference>
<feature type="domain" description="RNA polymerase sigma factor 70 region 4 type 2" evidence="5">
    <location>
        <begin position="48"/>
        <end position="100"/>
    </location>
</feature>
<evidence type="ECO:0000256" key="1">
    <source>
        <dbReference type="ARBA" id="ARBA00023015"/>
    </source>
</evidence>
<dbReference type="InterPro" id="IPR039425">
    <property type="entry name" value="RNA_pol_sigma-70-like"/>
</dbReference>
<evidence type="ECO:0000256" key="2">
    <source>
        <dbReference type="ARBA" id="ARBA00023082"/>
    </source>
</evidence>
<dbReference type="STRING" id="679200.HMPREF9333_00613"/>
<dbReference type="EMBL" id="ACZL01000011">
    <property type="protein sequence ID" value="EHI56333.1"/>
    <property type="molecule type" value="Genomic_DNA"/>
</dbReference>
<dbReference type="RefSeq" id="WP_005539743.1">
    <property type="nucleotide sequence ID" value="NZ_JH378830.1"/>
</dbReference>
<protein>
    <recommendedName>
        <fullName evidence="5">RNA polymerase sigma factor 70 region 4 type 2 domain-containing protein</fullName>
    </recommendedName>
</protein>
<keyword evidence="3" id="KW-0238">DNA-binding</keyword>
<proteinExistence type="predicted"/>
<dbReference type="Pfam" id="PF08281">
    <property type="entry name" value="Sigma70_r4_2"/>
    <property type="match status" value="1"/>
</dbReference>
<keyword evidence="7" id="KW-1185">Reference proteome</keyword>
<evidence type="ECO:0000259" key="5">
    <source>
        <dbReference type="Pfam" id="PF08281"/>
    </source>
</evidence>
<dbReference type="SUPFAM" id="SSF88659">
    <property type="entry name" value="Sigma3 and sigma4 domains of RNA polymerase sigma factors"/>
    <property type="match status" value="1"/>
</dbReference>
<organism evidence="6 7">
    <name type="scientific">Johnsonella ignava ATCC 51276</name>
    <dbReference type="NCBI Taxonomy" id="679200"/>
    <lineage>
        <taxon>Bacteria</taxon>
        <taxon>Bacillati</taxon>
        <taxon>Bacillota</taxon>
        <taxon>Clostridia</taxon>
        <taxon>Lachnospirales</taxon>
        <taxon>Lachnospiraceae</taxon>
        <taxon>Johnsonella</taxon>
    </lineage>
</organism>
<evidence type="ECO:0000256" key="4">
    <source>
        <dbReference type="ARBA" id="ARBA00023163"/>
    </source>
</evidence>
<dbReference type="InterPro" id="IPR013249">
    <property type="entry name" value="RNA_pol_sigma70_r4_t2"/>
</dbReference>
<dbReference type="InterPro" id="IPR013324">
    <property type="entry name" value="RNA_pol_sigma_r3/r4-like"/>
</dbReference>
<dbReference type="GO" id="GO:0016987">
    <property type="term" value="F:sigma factor activity"/>
    <property type="evidence" value="ECO:0007669"/>
    <property type="project" value="UniProtKB-KW"/>
</dbReference>
<keyword evidence="4" id="KW-0804">Transcription</keyword>
<sequence length="109" mass="12643">MAWIFTIAKNLALMKLRYSAKADITDDIDTHNEAEISFSFIEDVEQRLIVETSINKLEEDERIILMLHAVGGLKNREIAQLLEVPVNTVLSKYNRTIKKMQKYLEKEGF</sequence>
<name>G5GGC3_9FIRM</name>
<dbReference type="GO" id="GO:0003677">
    <property type="term" value="F:DNA binding"/>
    <property type="evidence" value="ECO:0007669"/>
    <property type="project" value="UniProtKB-KW"/>
</dbReference>
<dbReference type="PANTHER" id="PTHR43133">
    <property type="entry name" value="RNA POLYMERASE ECF-TYPE SIGMA FACTO"/>
    <property type="match status" value="1"/>
</dbReference>